<sequence length="613" mass="70382">MATNKERIERLEAGLGRFQDHFSRMEVGVSDKFHQLEDAINKLSEALLSNRVASTNNSFELKTNSPTERSRNVREESRDNSEVGRQLFSSKLAKLEFPRFAGDDPTEWFTRVDQFFEYQGTLESHKVGSLHDYQKEFERLGNWVHGWTQKALVGTFMGGLKPDIADNIWMFKPRSLKEVTSLARMRDEQLMRQQKATQPFNQPIVDSPSPTKFKTTLPMKRLTWDKMQKRRAQGLCFNCNEKFTLTHQCKGSQLLLLEGSDDYSEEEETDGLMEPQPEISLHALSGWTAYKTMQVMAKIGPYEVVVLIDSGSTHNFISERVANMLRLPVVPTEPFNVKVASRRCPLVGTTGNDSVQLEATNDGVPMEQPNSETTRDRCVINSNRISQSYLQRHTEREFNVFYFPSSRSRANITGCQPGDATTTGEIRRCVPRTDAPPAHTGNRPSYQSKGRNRARQCETIQDGSWHFCTDYRALNVVTIKDRFPIPTVDDMLDELHGATYFTKLDLRAGYHQVQVHPLDIHKTAFRTHNGHYEYLVMPFGLCNAPSTFQAIMNSIFRSYLRKFMLVFFYDILTYSPNWNMHLEHVQKALEILRQHQFLSNSANVPSGYKNLNT</sequence>
<dbReference type="OrthoDB" id="2013610at2759"/>
<feature type="compositionally biased region" description="Polar residues" evidence="1">
    <location>
        <begin position="58"/>
        <end position="67"/>
    </location>
</feature>
<feature type="region of interest" description="Disordered" evidence="1">
    <location>
        <begin position="58"/>
        <end position="81"/>
    </location>
</feature>
<feature type="region of interest" description="Disordered" evidence="1">
    <location>
        <begin position="430"/>
        <end position="453"/>
    </location>
</feature>
<dbReference type="InParanoid" id="A0A1U8BGG7"/>
<evidence type="ECO:0000313" key="4">
    <source>
        <dbReference type="RefSeq" id="XP_010275983.1"/>
    </source>
</evidence>
<dbReference type="SUPFAM" id="SSF56672">
    <property type="entry name" value="DNA/RNA polymerases"/>
    <property type="match status" value="1"/>
</dbReference>
<dbReference type="PANTHER" id="PTHR24559:SF434">
    <property type="entry name" value="RNA-DIRECTED DNA POLYMERASE HOMOLOG"/>
    <property type="match status" value="1"/>
</dbReference>
<dbReference type="eggNOG" id="KOG0017">
    <property type="taxonomic scope" value="Eukaryota"/>
</dbReference>
<dbReference type="AlphaFoldDB" id="A0A1U8BGG7"/>
<feature type="region of interest" description="Disordered" evidence="1">
    <location>
        <begin position="351"/>
        <end position="373"/>
    </location>
</feature>
<dbReference type="InterPro" id="IPR043128">
    <property type="entry name" value="Rev_trsase/Diguanyl_cyclase"/>
</dbReference>
<accession>A0A1U8BGG7</accession>
<feature type="domain" description="Reverse transcriptase" evidence="2">
    <location>
        <begin position="463"/>
        <end position="597"/>
    </location>
</feature>
<dbReference type="InterPro" id="IPR000477">
    <property type="entry name" value="RT_dom"/>
</dbReference>
<gene>
    <name evidence="4" type="primary">LOC104610859</name>
</gene>
<evidence type="ECO:0000313" key="3">
    <source>
        <dbReference type="Proteomes" id="UP000189703"/>
    </source>
</evidence>
<proteinExistence type="predicted"/>
<keyword evidence="3" id="KW-1185">Reference proteome</keyword>
<evidence type="ECO:0000259" key="2">
    <source>
        <dbReference type="Pfam" id="PF00078"/>
    </source>
</evidence>
<dbReference type="Gene3D" id="3.30.70.270">
    <property type="match status" value="1"/>
</dbReference>
<reference evidence="4" key="1">
    <citation type="submission" date="2025-08" db="UniProtKB">
        <authorList>
            <consortium name="RefSeq"/>
        </authorList>
    </citation>
    <scope>IDENTIFICATION</scope>
</reference>
<feature type="compositionally biased region" description="Basic and acidic residues" evidence="1">
    <location>
        <begin position="68"/>
        <end position="81"/>
    </location>
</feature>
<dbReference type="Proteomes" id="UP000189703">
    <property type="component" value="Unplaced"/>
</dbReference>
<dbReference type="Pfam" id="PF00078">
    <property type="entry name" value="RVT_1"/>
    <property type="match status" value="1"/>
</dbReference>
<name>A0A1U8BGG7_NELNU</name>
<dbReference type="PANTHER" id="PTHR24559">
    <property type="entry name" value="TRANSPOSON TY3-I GAG-POL POLYPROTEIN"/>
    <property type="match status" value="1"/>
</dbReference>
<dbReference type="GeneID" id="104610859"/>
<dbReference type="InterPro" id="IPR043502">
    <property type="entry name" value="DNA/RNA_pol_sf"/>
</dbReference>
<protein>
    <submittedName>
        <fullName evidence="4">Uncharacterized protein LOC104610859</fullName>
    </submittedName>
</protein>
<dbReference type="STRING" id="4432.A0A1U8BGG7"/>
<dbReference type="RefSeq" id="XP_010275983.1">
    <property type="nucleotide sequence ID" value="XM_010277681.1"/>
</dbReference>
<dbReference type="Gene3D" id="3.10.10.10">
    <property type="entry name" value="HIV Type 1 Reverse Transcriptase, subunit A, domain 1"/>
    <property type="match status" value="1"/>
</dbReference>
<evidence type="ECO:0000256" key="1">
    <source>
        <dbReference type="SAM" id="MobiDB-lite"/>
    </source>
</evidence>
<organism evidence="3 4">
    <name type="scientific">Nelumbo nucifera</name>
    <name type="common">Sacred lotus</name>
    <dbReference type="NCBI Taxonomy" id="4432"/>
    <lineage>
        <taxon>Eukaryota</taxon>
        <taxon>Viridiplantae</taxon>
        <taxon>Streptophyta</taxon>
        <taxon>Embryophyta</taxon>
        <taxon>Tracheophyta</taxon>
        <taxon>Spermatophyta</taxon>
        <taxon>Magnoliopsida</taxon>
        <taxon>Proteales</taxon>
        <taxon>Nelumbonaceae</taxon>
        <taxon>Nelumbo</taxon>
    </lineage>
</organism>
<dbReference type="KEGG" id="nnu:104610859"/>
<dbReference type="CDD" id="cd01647">
    <property type="entry name" value="RT_LTR"/>
    <property type="match status" value="1"/>
</dbReference>
<dbReference type="CDD" id="cd00303">
    <property type="entry name" value="retropepsin_like"/>
    <property type="match status" value="1"/>
</dbReference>
<dbReference type="InterPro" id="IPR053134">
    <property type="entry name" value="RNA-dir_DNA_polymerase"/>
</dbReference>
<dbReference type="Gene3D" id="2.40.70.10">
    <property type="entry name" value="Acid Proteases"/>
    <property type="match status" value="1"/>
</dbReference>
<dbReference type="InterPro" id="IPR021109">
    <property type="entry name" value="Peptidase_aspartic_dom_sf"/>
</dbReference>